<dbReference type="InterPro" id="IPR036249">
    <property type="entry name" value="Thioredoxin-like_sf"/>
</dbReference>
<accession>A0A7K3W6I0</accession>
<dbReference type="SUPFAM" id="SSF52833">
    <property type="entry name" value="Thioredoxin-like"/>
    <property type="match status" value="1"/>
</dbReference>
<dbReference type="InterPro" id="IPR013766">
    <property type="entry name" value="Thioredoxin_domain"/>
</dbReference>
<sequence length="118" mass="12657">MSAVSLSERDFAATVAGDGIVLVDFRAPWCGPSRRFGPVLEAAARRHPDVRLAAVDIEAERDLARAVGVRAVPTLLVYRDGVLVFAEPGALAADSLDLLIATIRDLDMRAVREQYPAG</sequence>
<dbReference type="PANTHER" id="PTHR43601:SF3">
    <property type="entry name" value="THIOREDOXIN, MITOCHONDRIAL"/>
    <property type="match status" value="1"/>
</dbReference>
<reference evidence="2 3" key="1">
    <citation type="submission" date="2020-02" db="EMBL/GenBank/DDBJ databases">
        <title>Geodermatophilus sabuli CPCC 205279 I12A-02694.</title>
        <authorList>
            <person name="Jiang Z."/>
        </authorList>
    </citation>
    <scope>NUCLEOTIDE SEQUENCE [LARGE SCALE GENOMIC DNA]</scope>
    <source>
        <strain evidence="2 3">I12A-02694</strain>
    </source>
</reference>
<dbReference type="AlphaFoldDB" id="A0A7K3W6I0"/>
<dbReference type="EMBL" id="JAAGWF010000018">
    <property type="protein sequence ID" value="NEK59437.1"/>
    <property type="molecule type" value="Genomic_DNA"/>
</dbReference>
<dbReference type="Pfam" id="PF00085">
    <property type="entry name" value="Thioredoxin"/>
    <property type="match status" value="1"/>
</dbReference>
<dbReference type="Proteomes" id="UP000470246">
    <property type="component" value="Unassembled WGS sequence"/>
</dbReference>
<dbReference type="GO" id="GO:0045454">
    <property type="term" value="P:cell redox homeostasis"/>
    <property type="evidence" value="ECO:0007669"/>
    <property type="project" value="TreeGrafter"/>
</dbReference>
<comment type="caution">
    <text evidence="2">The sequence shown here is derived from an EMBL/GenBank/DDBJ whole genome shotgun (WGS) entry which is preliminary data.</text>
</comment>
<proteinExistence type="predicted"/>
<protein>
    <submittedName>
        <fullName evidence="2">Thioredoxin family protein</fullName>
    </submittedName>
</protein>
<feature type="domain" description="Thioredoxin" evidence="1">
    <location>
        <begin position="1"/>
        <end position="105"/>
    </location>
</feature>
<keyword evidence="3" id="KW-1185">Reference proteome</keyword>
<evidence type="ECO:0000313" key="3">
    <source>
        <dbReference type="Proteomes" id="UP000470246"/>
    </source>
</evidence>
<dbReference type="PROSITE" id="PS51352">
    <property type="entry name" value="THIOREDOXIN_2"/>
    <property type="match status" value="1"/>
</dbReference>
<evidence type="ECO:0000259" key="1">
    <source>
        <dbReference type="PROSITE" id="PS51352"/>
    </source>
</evidence>
<dbReference type="CDD" id="cd02947">
    <property type="entry name" value="TRX_family"/>
    <property type="match status" value="1"/>
</dbReference>
<dbReference type="PRINTS" id="PR00421">
    <property type="entry name" value="THIOREDOXIN"/>
</dbReference>
<dbReference type="RefSeq" id="WP_163482813.1">
    <property type="nucleotide sequence ID" value="NZ_JAAGWF010000018.1"/>
</dbReference>
<dbReference type="PANTHER" id="PTHR43601">
    <property type="entry name" value="THIOREDOXIN, MITOCHONDRIAL"/>
    <property type="match status" value="1"/>
</dbReference>
<name>A0A7K3W6I0_9ACTN</name>
<gene>
    <name evidence="2" type="ORF">GCU56_16385</name>
</gene>
<organism evidence="2 3">
    <name type="scientific">Geodermatophilus sabuli</name>
    <dbReference type="NCBI Taxonomy" id="1564158"/>
    <lineage>
        <taxon>Bacteria</taxon>
        <taxon>Bacillati</taxon>
        <taxon>Actinomycetota</taxon>
        <taxon>Actinomycetes</taxon>
        <taxon>Geodermatophilales</taxon>
        <taxon>Geodermatophilaceae</taxon>
        <taxon>Geodermatophilus</taxon>
    </lineage>
</organism>
<dbReference type="Gene3D" id="3.40.30.10">
    <property type="entry name" value="Glutaredoxin"/>
    <property type="match status" value="1"/>
</dbReference>
<evidence type="ECO:0000313" key="2">
    <source>
        <dbReference type="EMBL" id="NEK59437.1"/>
    </source>
</evidence>